<evidence type="ECO:0000256" key="3">
    <source>
        <dbReference type="ARBA" id="ARBA00022630"/>
    </source>
</evidence>
<sequence length="608" mass="68163">MSTIVFTVAFVIAAICIKVFIVDTNFLYCAQNKKMTSTFNKSYDFIIVGAGSAGCLVAGRLSEDPNVTVLLLEAGEHDFDKPQLLIPGLAAVTLNSDQDWQYYTEPQSNALKGLTNGRSFWPRGKVMGGSGSINGMQYVRGSRHDYDRWAKYLGDDQWDYRHVLPYFKKSENIQIEHLKNSDYHGQEGEITINHIKSQPITDILIQAAQSVGYPSNVDYNGKSMEGIFHSQVNSKNDQRWSTSYAYVHPALQRPNLHVAVHSHVTKASYSHKNQATGVQFIRNGRKYVINAQKEVILSAGAIGSPQILMLSGIGPKKHLEDLKIPVMADLPVGENLQDHILFDVGVKVNDSVTFSLDSMTSVWSYIQYKLFGSGPFNSPYLLELLAFRSTTKESREQDWPDLEIHFISTLPHSHHKKSFHYTEDVNAHLSGRDQFKFGFMCAPTLLRPESIGKITLQSSDPFDYPLIHANYMDKQNDVQVLIRGIQECEKIISADVMKNIGADLSEKRAAFPCQDHRYKSHEYWECLVKHRSLTSYHPVGTCKMGPRGDPTAVVDSNLRVHGISGLRVVDASIMPWIVSGNTNAPTIMIAEKAADLIKNRQQLSPLNL</sequence>
<dbReference type="SUPFAM" id="SSF54373">
    <property type="entry name" value="FAD-linked reductases, C-terminal domain"/>
    <property type="match status" value="1"/>
</dbReference>
<evidence type="ECO:0000313" key="8">
    <source>
        <dbReference type="EMBL" id="CAL1544147.1"/>
    </source>
</evidence>
<accession>A0AAV2IDH5</accession>
<dbReference type="PANTHER" id="PTHR11552">
    <property type="entry name" value="GLUCOSE-METHANOL-CHOLINE GMC OXIDOREDUCTASE"/>
    <property type="match status" value="1"/>
</dbReference>
<dbReference type="SUPFAM" id="SSF51905">
    <property type="entry name" value="FAD/NAD(P)-binding domain"/>
    <property type="match status" value="1"/>
</dbReference>
<dbReference type="Pfam" id="PF00732">
    <property type="entry name" value="GMC_oxred_N"/>
    <property type="match status" value="1"/>
</dbReference>
<dbReference type="Proteomes" id="UP001497497">
    <property type="component" value="Unassembled WGS sequence"/>
</dbReference>
<gene>
    <name evidence="8" type="ORF">GSLYS_00017660001</name>
</gene>
<dbReference type="GO" id="GO:0016614">
    <property type="term" value="F:oxidoreductase activity, acting on CH-OH group of donors"/>
    <property type="evidence" value="ECO:0007669"/>
    <property type="project" value="InterPro"/>
</dbReference>
<evidence type="ECO:0000256" key="1">
    <source>
        <dbReference type="ARBA" id="ARBA00001974"/>
    </source>
</evidence>
<keyword evidence="6" id="KW-1133">Transmembrane helix</keyword>
<comment type="caution">
    <text evidence="8">The sequence shown here is derived from an EMBL/GenBank/DDBJ whole genome shotgun (WGS) entry which is preliminary data.</text>
</comment>
<evidence type="ECO:0000259" key="7">
    <source>
        <dbReference type="PROSITE" id="PS00624"/>
    </source>
</evidence>
<keyword evidence="6" id="KW-0472">Membrane</keyword>
<dbReference type="InterPro" id="IPR007867">
    <property type="entry name" value="GMC_OxRtase_C"/>
</dbReference>
<dbReference type="PROSITE" id="PS00624">
    <property type="entry name" value="GMC_OXRED_2"/>
    <property type="match status" value="1"/>
</dbReference>
<feature type="domain" description="Glucose-methanol-choline oxidoreductase N-terminal" evidence="7">
    <location>
        <begin position="300"/>
        <end position="314"/>
    </location>
</feature>
<dbReference type="AlphaFoldDB" id="A0AAV2IDH5"/>
<dbReference type="PIRSF" id="PIRSF000137">
    <property type="entry name" value="Alcohol_oxidase"/>
    <property type="match status" value="1"/>
</dbReference>
<dbReference type="Pfam" id="PF05199">
    <property type="entry name" value="GMC_oxred_C"/>
    <property type="match status" value="1"/>
</dbReference>
<evidence type="ECO:0000256" key="4">
    <source>
        <dbReference type="ARBA" id="ARBA00022827"/>
    </source>
</evidence>
<keyword evidence="9" id="KW-1185">Reference proteome</keyword>
<proteinExistence type="inferred from homology"/>
<evidence type="ECO:0000256" key="6">
    <source>
        <dbReference type="SAM" id="Phobius"/>
    </source>
</evidence>
<dbReference type="Gene3D" id="3.50.50.60">
    <property type="entry name" value="FAD/NAD(P)-binding domain"/>
    <property type="match status" value="1"/>
</dbReference>
<feature type="transmembrane region" description="Helical" evidence="6">
    <location>
        <begin position="42"/>
        <end position="61"/>
    </location>
</feature>
<keyword evidence="3" id="KW-0285">Flavoprotein</keyword>
<dbReference type="GO" id="GO:0050660">
    <property type="term" value="F:flavin adenine dinucleotide binding"/>
    <property type="evidence" value="ECO:0007669"/>
    <property type="project" value="InterPro"/>
</dbReference>
<keyword evidence="6" id="KW-0812">Transmembrane</keyword>
<dbReference type="InterPro" id="IPR000172">
    <property type="entry name" value="GMC_OxRdtase_N"/>
</dbReference>
<dbReference type="InterPro" id="IPR036188">
    <property type="entry name" value="FAD/NAD-bd_sf"/>
</dbReference>
<dbReference type="EMBL" id="CAXITT010000599">
    <property type="protein sequence ID" value="CAL1544147.1"/>
    <property type="molecule type" value="Genomic_DNA"/>
</dbReference>
<feature type="binding site" evidence="5">
    <location>
        <position position="126"/>
    </location>
    <ligand>
        <name>FAD</name>
        <dbReference type="ChEBI" id="CHEBI:57692"/>
    </ligand>
</feature>
<evidence type="ECO:0000256" key="2">
    <source>
        <dbReference type="ARBA" id="ARBA00010790"/>
    </source>
</evidence>
<dbReference type="Gene3D" id="3.30.560.10">
    <property type="entry name" value="Glucose Oxidase, domain 3"/>
    <property type="match status" value="1"/>
</dbReference>
<protein>
    <recommendedName>
        <fullName evidence="7">Glucose-methanol-choline oxidoreductase N-terminal domain-containing protein</fullName>
    </recommendedName>
</protein>
<comment type="similarity">
    <text evidence="2">Belongs to the GMC oxidoreductase family.</text>
</comment>
<name>A0AAV2IDH5_LYMST</name>
<feature type="binding site" evidence="5">
    <location>
        <position position="264"/>
    </location>
    <ligand>
        <name>FAD</name>
        <dbReference type="ChEBI" id="CHEBI:57692"/>
    </ligand>
</feature>
<dbReference type="PANTHER" id="PTHR11552:SF147">
    <property type="entry name" value="CHOLINE DEHYDROGENASE, MITOCHONDRIAL"/>
    <property type="match status" value="1"/>
</dbReference>
<reference evidence="8 9" key="1">
    <citation type="submission" date="2024-04" db="EMBL/GenBank/DDBJ databases">
        <authorList>
            <consortium name="Genoscope - CEA"/>
            <person name="William W."/>
        </authorList>
    </citation>
    <scope>NUCLEOTIDE SEQUENCE [LARGE SCALE GENOMIC DNA]</scope>
</reference>
<comment type="cofactor">
    <cofactor evidence="1 5">
        <name>FAD</name>
        <dbReference type="ChEBI" id="CHEBI:57692"/>
    </cofactor>
</comment>
<feature type="transmembrane region" description="Helical" evidence="6">
    <location>
        <begin position="6"/>
        <end position="30"/>
    </location>
</feature>
<dbReference type="InterPro" id="IPR012132">
    <property type="entry name" value="GMC_OxRdtase"/>
</dbReference>
<keyword evidence="4 5" id="KW-0274">FAD</keyword>
<organism evidence="8 9">
    <name type="scientific">Lymnaea stagnalis</name>
    <name type="common">Great pond snail</name>
    <name type="synonym">Helix stagnalis</name>
    <dbReference type="NCBI Taxonomy" id="6523"/>
    <lineage>
        <taxon>Eukaryota</taxon>
        <taxon>Metazoa</taxon>
        <taxon>Spiralia</taxon>
        <taxon>Lophotrochozoa</taxon>
        <taxon>Mollusca</taxon>
        <taxon>Gastropoda</taxon>
        <taxon>Heterobranchia</taxon>
        <taxon>Euthyneura</taxon>
        <taxon>Panpulmonata</taxon>
        <taxon>Hygrophila</taxon>
        <taxon>Lymnaeoidea</taxon>
        <taxon>Lymnaeidae</taxon>
        <taxon>Lymnaea</taxon>
    </lineage>
</organism>
<evidence type="ECO:0000313" key="9">
    <source>
        <dbReference type="Proteomes" id="UP001497497"/>
    </source>
</evidence>
<evidence type="ECO:0000256" key="5">
    <source>
        <dbReference type="PIRSR" id="PIRSR000137-2"/>
    </source>
</evidence>